<dbReference type="FunCoup" id="B4L1V6">
    <property type="interactions" value="1"/>
</dbReference>
<dbReference type="PhylomeDB" id="B4L1V6"/>
<evidence type="ECO:0000313" key="6">
    <source>
        <dbReference type="Proteomes" id="UP000009192"/>
    </source>
</evidence>
<feature type="compositionally biased region" description="Polar residues" evidence="2">
    <location>
        <begin position="79"/>
        <end position="95"/>
    </location>
</feature>
<organism evidence="5 6">
    <name type="scientific">Drosophila mojavensis</name>
    <name type="common">Fruit fly</name>
    <dbReference type="NCBI Taxonomy" id="7230"/>
    <lineage>
        <taxon>Eukaryota</taxon>
        <taxon>Metazoa</taxon>
        <taxon>Ecdysozoa</taxon>
        <taxon>Arthropoda</taxon>
        <taxon>Hexapoda</taxon>
        <taxon>Insecta</taxon>
        <taxon>Pterygota</taxon>
        <taxon>Neoptera</taxon>
        <taxon>Endopterygota</taxon>
        <taxon>Diptera</taxon>
        <taxon>Brachycera</taxon>
        <taxon>Muscomorpha</taxon>
        <taxon>Ephydroidea</taxon>
        <taxon>Drosophilidae</taxon>
        <taxon>Drosophila</taxon>
    </lineage>
</organism>
<feature type="compositionally biased region" description="Basic residues" evidence="2">
    <location>
        <begin position="47"/>
        <end position="65"/>
    </location>
</feature>
<feature type="compositionally biased region" description="Low complexity" evidence="2">
    <location>
        <begin position="14"/>
        <end position="30"/>
    </location>
</feature>
<feature type="region of interest" description="Disordered" evidence="2">
    <location>
        <begin position="415"/>
        <end position="451"/>
    </location>
</feature>
<evidence type="ECO:0000313" key="5">
    <source>
        <dbReference type="EMBL" id="EDW06759.1"/>
    </source>
</evidence>
<dbReference type="HOGENOM" id="CLU_289728_0_0_1"/>
<protein>
    <submittedName>
        <fullName evidence="5">Uncharacterized protein</fullName>
    </submittedName>
</protein>
<evidence type="ECO:0000259" key="4">
    <source>
        <dbReference type="Pfam" id="PF20266"/>
    </source>
</evidence>
<dbReference type="InterPro" id="IPR024810">
    <property type="entry name" value="MAB21L/cGLR"/>
</dbReference>
<gene>
    <name evidence="5" type="primary">Dmoj\GI15352</name>
    <name evidence="5" type="ORF">Dmoj_GI15352</name>
</gene>
<feature type="domain" description="Mab-21-like HhH/H2TH-like" evidence="4">
    <location>
        <begin position="617"/>
        <end position="705"/>
    </location>
</feature>
<dbReference type="Pfam" id="PF03281">
    <property type="entry name" value="Mab-21"/>
    <property type="match status" value="1"/>
</dbReference>
<evidence type="ECO:0000256" key="1">
    <source>
        <dbReference type="ARBA" id="ARBA00008307"/>
    </source>
</evidence>
<dbReference type="Gene3D" id="1.10.1410.40">
    <property type="match status" value="1"/>
</dbReference>
<feature type="region of interest" description="Disordered" evidence="2">
    <location>
        <begin position="976"/>
        <end position="1000"/>
    </location>
</feature>
<keyword evidence="6" id="KW-1185">Reference proteome</keyword>
<dbReference type="Pfam" id="PF20266">
    <property type="entry name" value="Mab-21_C"/>
    <property type="match status" value="1"/>
</dbReference>
<dbReference type="InterPro" id="IPR046903">
    <property type="entry name" value="Mab-21-like_nuc_Trfase"/>
</dbReference>
<dbReference type="EMBL" id="CH933810">
    <property type="protein sequence ID" value="EDW06759.1"/>
    <property type="molecule type" value="Genomic_DNA"/>
</dbReference>
<dbReference type="AlphaFoldDB" id="B4L1V6"/>
<dbReference type="Proteomes" id="UP000009192">
    <property type="component" value="Unassembled WGS sequence"/>
</dbReference>
<feature type="compositionally biased region" description="Low complexity" evidence="2">
    <location>
        <begin position="66"/>
        <end position="78"/>
    </location>
</feature>
<dbReference type="KEGG" id="dmo:Dmoj_GI15352"/>
<dbReference type="InterPro" id="IPR046906">
    <property type="entry name" value="Mab-21_HhH/H2TH-like"/>
</dbReference>
<feature type="domain" description="Mab-21-like nucleotidyltransferase" evidence="3">
    <location>
        <begin position="443"/>
        <end position="604"/>
    </location>
</feature>
<feature type="compositionally biased region" description="Pro residues" evidence="2">
    <location>
        <begin position="980"/>
        <end position="998"/>
    </location>
</feature>
<reference evidence="5 6" key="1">
    <citation type="journal article" date="2007" name="Nature">
        <title>Evolution of genes and genomes on the Drosophila phylogeny.</title>
        <authorList>
            <consortium name="Drosophila 12 Genomes Consortium"/>
            <person name="Clark A.G."/>
            <person name="Eisen M.B."/>
            <person name="Smith D.R."/>
            <person name="Bergman C.M."/>
            <person name="Oliver B."/>
            <person name="Markow T.A."/>
            <person name="Kaufman T.C."/>
            <person name="Kellis M."/>
            <person name="Gelbart W."/>
            <person name="Iyer V.N."/>
            <person name="Pollard D.A."/>
            <person name="Sackton T.B."/>
            <person name="Larracuente A.M."/>
            <person name="Singh N.D."/>
            <person name="Abad J.P."/>
            <person name="Abt D.N."/>
            <person name="Adryan B."/>
            <person name="Aguade M."/>
            <person name="Akashi H."/>
            <person name="Anderson W.W."/>
            <person name="Aquadro C.F."/>
            <person name="Ardell D.H."/>
            <person name="Arguello R."/>
            <person name="Artieri C.G."/>
            <person name="Barbash D.A."/>
            <person name="Barker D."/>
            <person name="Barsanti P."/>
            <person name="Batterham P."/>
            <person name="Batzoglou S."/>
            <person name="Begun D."/>
            <person name="Bhutkar A."/>
            <person name="Blanco E."/>
            <person name="Bosak S.A."/>
            <person name="Bradley R.K."/>
            <person name="Brand A.D."/>
            <person name="Brent M.R."/>
            <person name="Brooks A.N."/>
            <person name="Brown R.H."/>
            <person name="Butlin R.K."/>
            <person name="Caggese C."/>
            <person name="Calvi B.R."/>
            <person name="Bernardo de Carvalho A."/>
            <person name="Caspi A."/>
            <person name="Castrezana S."/>
            <person name="Celniker S.E."/>
            <person name="Chang J.L."/>
            <person name="Chapple C."/>
            <person name="Chatterji S."/>
            <person name="Chinwalla A."/>
            <person name="Civetta A."/>
            <person name="Clifton S.W."/>
            <person name="Comeron J.M."/>
            <person name="Costello J.C."/>
            <person name="Coyne J.A."/>
            <person name="Daub J."/>
            <person name="David R.G."/>
            <person name="Delcher A.L."/>
            <person name="Delehaunty K."/>
            <person name="Do C.B."/>
            <person name="Ebling H."/>
            <person name="Edwards K."/>
            <person name="Eickbush T."/>
            <person name="Evans J.D."/>
            <person name="Filipski A."/>
            <person name="Findeiss S."/>
            <person name="Freyhult E."/>
            <person name="Fulton L."/>
            <person name="Fulton R."/>
            <person name="Garcia A.C."/>
            <person name="Gardiner A."/>
            <person name="Garfield D.A."/>
            <person name="Garvin B.E."/>
            <person name="Gibson G."/>
            <person name="Gilbert D."/>
            <person name="Gnerre S."/>
            <person name="Godfrey J."/>
            <person name="Good R."/>
            <person name="Gotea V."/>
            <person name="Gravely B."/>
            <person name="Greenberg A.J."/>
            <person name="Griffiths-Jones S."/>
            <person name="Gross S."/>
            <person name="Guigo R."/>
            <person name="Gustafson E.A."/>
            <person name="Haerty W."/>
            <person name="Hahn M.W."/>
            <person name="Halligan D.L."/>
            <person name="Halpern A.L."/>
            <person name="Halter G.M."/>
            <person name="Han M.V."/>
            <person name="Heger A."/>
            <person name="Hillier L."/>
            <person name="Hinrichs A.S."/>
            <person name="Holmes I."/>
            <person name="Hoskins R.A."/>
            <person name="Hubisz M.J."/>
            <person name="Hultmark D."/>
            <person name="Huntley M.A."/>
            <person name="Jaffe D.B."/>
            <person name="Jagadeeshan S."/>
            <person name="Jeck W.R."/>
            <person name="Johnson J."/>
            <person name="Jones C.D."/>
            <person name="Jordan W.C."/>
            <person name="Karpen G.H."/>
            <person name="Kataoka E."/>
            <person name="Keightley P.D."/>
            <person name="Kheradpour P."/>
            <person name="Kirkness E.F."/>
            <person name="Koerich L.B."/>
            <person name="Kristiansen K."/>
            <person name="Kudrna D."/>
            <person name="Kulathinal R.J."/>
            <person name="Kumar S."/>
            <person name="Kwok R."/>
            <person name="Lander E."/>
            <person name="Langley C.H."/>
            <person name="Lapoint R."/>
            <person name="Lazzaro B.P."/>
            <person name="Lee S.J."/>
            <person name="Levesque L."/>
            <person name="Li R."/>
            <person name="Lin C.F."/>
            <person name="Lin M.F."/>
            <person name="Lindblad-Toh K."/>
            <person name="Llopart A."/>
            <person name="Long M."/>
            <person name="Low L."/>
            <person name="Lozovsky E."/>
            <person name="Lu J."/>
            <person name="Luo M."/>
            <person name="Machado C.A."/>
            <person name="Makalowski W."/>
            <person name="Marzo M."/>
            <person name="Matsuda M."/>
            <person name="Matzkin L."/>
            <person name="McAllister B."/>
            <person name="McBride C.S."/>
            <person name="McKernan B."/>
            <person name="McKernan K."/>
            <person name="Mendez-Lago M."/>
            <person name="Minx P."/>
            <person name="Mollenhauer M.U."/>
            <person name="Montooth K."/>
            <person name="Mount S.M."/>
            <person name="Mu X."/>
            <person name="Myers E."/>
            <person name="Negre B."/>
            <person name="Newfeld S."/>
            <person name="Nielsen R."/>
            <person name="Noor M.A."/>
            <person name="O'Grady P."/>
            <person name="Pachter L."/>
            <person name="Papaceit M."/>
            <person name="Parisi M.J."/>
            <person name="Parisi M."/>
            <person name="Parts L."/>
            <person name="Pedersen J.S."/>
            <person name="Pesole G."/>
            <person name="Phillippy A.M."/>
            <person name="Ponting C.P."/>
            <person name="Pop M."/>
            <person name="Porcelli D."/>
            <person name="Powell J.R."/>
            <person name="Prohaska S."/>
            <person name="Pruitt K."/>
            <person name="Puig M."/>
            <person name="Quesneville H."/>
            <person name="Ram K.R."/>
            <person name="Rand D."/>
            <person name="Rasmussen M.D."/>
            <person name="Reed L.K."/>
            <person name="Reenan R."/>
            <person name="Reily A."/>
            <person name="Remington K.A."/>
            <person name="Rieger T.T."/>
            <person name="Ritchie M.G."/>
            <person name="Robin C."/>
            <person name="Rogers Y.H."/>
            <person name="Rohde C."/>
            <person name="Rozas J."/>
            <person name="Rubenfield M.J."/>
            <person name="Ruiz A."/>
            <person name="Russo S."/>
            <person name="Salzberg S.L."/>
            <person name="Sanchez-Gracia A."/>
            <person name="Saranga D.J."/>
            <person name="Sato H."/>
            <person name="Schaeffer S.W."/>
            <person name="Schatz M.C."/>
            <person name="Schlenke T."/>
            <person name="Schwartz R."/>
            <person name="Segarra C."/>
            <person name="Singh R.S."/>
            <person name="Sirot L."/>
            <person name="Sirota M."/>
            <person name="Sisneros N.B."/>
            <person name="Smith C.D."/>
            <person name="Smith T.F."/>
            <person name="Spieth J."/>
            <person name="Stage D.E."/>
            <person name="Stark A."/>
            <person name="Stephan W."/>
            <person name="Strausberg R.L."/>
            <person name="Strempel S."/>
            <person name="Sturgill D."/>
            <person name="Sutton G."/>
            <person name="Sutton G.G."/>
            <person name="Tao W."/>
            <person name="Teichmann S."/>
            <person name="Tobari Y.N."/>
            <person name="Tomimura Y."/>
            <person name="Tsolas J.M."/>
            <person name="Valente V.L."/>
            <person name="Venter E."/>
            <person name="Venter J.C."/>
            <person name="Vicario S."/>
            <person name="Vieira F.G."/>
            <person name="Vilella A.J."/>
            <person name="Villasante A."/>
            <person name="Walenz B."/>
            <person name="Wang J."/>
            <person name="Wasserman M."/>
            <person name="Watts T."/>
            <person name="Wilson D."/>
            <person name="Wilson R.K."/>
            <person name="Wing R.A."/>
            <person name="Wolfner M.F."/>
            <person name="Wong A."/>
            <person name="Wong G.K."/>
            <person name="Wu C.I."/>
            <person name="Wu G."/>
            <person name="Yamamoto D."/>
            <person name="Yang H.P."/>
            <person name="Yang S.P."/>
            <person name="Yorke J.A."/>
            <person name="Yoshida K."/>
            <person name="Zdobnov E."/>
            <person name="Zhang P."/>
            <person name="Zhang Y."/>
            <person name="Zimin A.V."/>
            <person name="Baldwin J."/>
            <person name="Abdouelleil A."/>
            <person name="Abdulkadir J."/>
            <person name="Abebe A."/>
            <person name="Abera B."/>
            <person name="Abreu J."/>
            <person name="Acer S.C."/>
            <person name="Aftuck L."/>
            <person name="Alexander A."/>
            <person name="An P."/>
            <person name="Anderson E."/>
            <person name="Anderson S."/>
            <person name="Arachi H."/>
            <person name="Azer M."/>
            <person name="Bachantsang P."/>
            <person name="Barry A."/>
            <person name="Bayul T."/>
            <person name="Berlin A."/>
            <person name="Bessette D."/>
            <person name="Bloom T."/>
            <person name="Blye J."/>
            <person name="Boguslavskiy L."/>
            <person name="Bonnet C."/>
            <person name="Boukhgalter B."/>
            <person name="Bourzgui I."/>
            <person name="Brown A."/>
            <person name="Cahill P."/>
            <person name="Channer S."/>
            <person name="Cheshatsang Y."/>
            <person name="Chuda L."/>
            <person name="Citroen M."/>
            <person name="Collymore A."/>
            <person name="Cooke P."/>
            <person name="Costello M."/>
            <person name="D'Aco K."/>
            <person name="Daza R."/>
            <person name="De Haan G."/>
            <person name="DeGray S."/>
            <person name="DeMaso C."/>
            <person name="Dhargay N."/>
            <person name="Dooley K."/>
            <person name="Dooley E."/>
            <person name="Doricent M."/>
            <person name="Dorje P."/>
            <person name="Dorjee K."/>
            <person name="Dupes A."/>
            <person name="Elong R."/>
            <person name="Falk J."/>
            <person name="Farina A."/>
            <person name="Faro S."/>
            <person name="Ferguson D."/>
            <person name="Fisher S."/>
            <person name="Foley C.D."/>
            <person name="Franke A."/>
            <person name="Friedrich D."/>
            <person name="Gadbois L."/>
            <person name="Gearin G."/>
            <person name="Gearin C.R."/>
            <person name="Giannoukos G."/>
            <person name="Goode T."/>
            <person name="Graham J."/>
            <person name="Grandbois E."/>
            <person name="Grewal S."/>
            <person name="Gyaltsen K."/>
            <person name="Hafez N."/>
            <person name="Hagos B."/>
            <person name="Hall J."/>
            <person name="Henson C."/>
            <person name="Hollinger A."/>
            <person name="Honan T."/>
            <person name="Huard M.D."/>
            <person name="Hughes L."/>
            <person name="Hurhula B."/>
            <person name="Husby M.E."/>
            <person name="Kamat A."/>
            <person name="Kanga B."/>
            <person name="Kashin S."/>
            <person name="Khazanovich D."/>
            <person name="Kisner P."/>
            <person name="Lance K."/>
            <person name="Lara M."/>
            <person name="Lee W."/>
            <person name="Lennon N."/>
            <person name="Letendre F."/>
            <person name="LeVine R."/>
            <person name="Lipovsky A."/>
            <person name="Liu X."/>
            <person name="Liu J."/>
            <person name="Liu S."/>
            <person name="Lokyitsang T."/>
            <person name="Lokyitsang Y."/>
            <person name="Lubonja R."/>
            <person name="Lui A."/>
            <person name="MacDonald P."/>
            <person name="Magnisalis V."/>
            <person name="Maru K."/>
            <person name="Matthews C."/>
            <person name="McCusker W."/>
            <person name="McDonough S."/>
            <person name="Mehta T."/>
            <person name="Meldrim J."/>
            <person name="Meneus L."/>
            <person name="Mihai O."/>
            <person name="Mihalev A."/>
            <person name="Mihova T."/>
            <person name="Mittelman R."/>
            <person name="Mlenga V."/>
            <person name="Montmayeur A."/>
            <person name="Mulrain L."/>
            <person name="Navidi A."/>
            <person name="Naylor J."/>
            <person name="Negash T."/>
            <person name="Nguyen T."/>
            <person name="Nguyen N."/>
            <person name="Nicol R."/>
            <person name="Norbu C."/>
            <person name="Norbu N."/>
            <person name="Novod N."/>
            <person name="O'Neill B."/>
            <person name="Osman S."/>
            <person name="Markiewicz E."/>
            <person name="Oyono O.L."/>
            <person name="Patti C."/>
            <person name="Phunkhang P."/>
            <person name="Pierre F."/>
            <person name="Priest M."/>
            <person name="Raghuraman S."/>
            <person name="Rege F."/>
            <person name="Reyes R."/>
            <person name="Rise C."/>
            <person name="Rogov P."/>
            <person name="Ross K."/>
            <person name="Ryan E."/>
            <person name="Settipalli S."/>
            <person name="Shea T."/>
            <person name="Sherpa N."/>
            <person name="Shi L."/>
            <person name="Shih D."/>
            <person name="Sparrow T."/>
            <person name="Spaulding J."/>
            <person name="Stalker J."/>
            <person name="Stange-Thomann N."/>
            <person name="Stavropoulos S."/>
            <person name="Stone C."/>
            <person name="Strader C."/>
            <person name="Tesfaye S."/>
            <person name="Thomson T."/>
            <person name="Thoulutsang Y."/>
            <person name="Thoulutsang D."/>
            <person name="Topham K."/>
            <person name="Topping I."/>
            <person name="Tsamla T."/>
            <person name="Vassiliev H."/>
            <person name="Vo A."/>
            <person name="Wangchuk T."/>
            <person name="Wangdi T."/>
            <person name="Weiand M."/>
            <person name="Wilkinson J."/>
            <person name="Wilson A."/>
            <person name="Yadav S."/>
            <person name="Young G."/>
            <person name="Yu Q."/>
            <person name="Zembek L."/>
            <person name="Zhong D."/>
            <person name="Zimmer A."/>
            <person name="Zwirko Z."/>
            <person name="Jaffe D.B."/>
            <person name="Alvarez P."/>
            <person name="Brockman W."/>
            <person name="Butler J."/>
            <person name="Chin C."/>
            <person name="Gnerre S."/>
            <person name="Grabherr M."/>
            <person name="Kleber M."/>
            <person name="Mauceli E."/>
            <person name="MacCallum I."/>
        </authorList>
    </citation>
    <scope>NUCLEOTIDE SEQUENCE [LARGE SCALE GENOMIC DNA]</scope>
    <source>
        <strain evidence="6">Tucson 15081-1352.22</strain>
    </source>
</reference>
<name>B4L1V6_DROMO</name>
<comment type="similarity">
    <text evidence="1">Belongs to the mab-21 family.</text>
</comment>
<feature type="region of interest" description="Disordered" evidence="2">
    <location>
        <begin position="1012"/>
        <end position="1032"/>
    </location>
</feature>
<feature type="region of interest" description="Disordered" evidence="2">
    <location>
        <begin position="1"/>
        <end position="110"/>
    </location>
</feature>
<sequence length="1091" mass="124574">MGCNWSKTRDSETLPNPLQQLQAAEAPPRLQQRRRQEEKRQKQLAKLQKRNARKRRHQSKAKTKAKSTATATGTANGNSLRRSLRGSNTNRNSGGSMRGSHNLAPQLRLLGGSNGSSATECVSALYARTLEQQREEHQRIIEQKTQYQLERQLHTFVLNQLLLCIQFFGHFEHELAAIDEQLLAKQRACAQALTEHSLLHASAIDAAVAKRLLFKPIDGPYRQQAGSGKSHVKAQPLQRTLTYVVFENVDIARPNDANYDSIAALCKVLLETDYYNTTPCRSQYVQQLEQSRWLGYVRLKLREPMPMQRRLSSSPSSPSSDEGDIDMEAVYTDGSSGYSTAAGACTRSGSRMGSRAGSSAGRGSWCEGDYDHVYIARLNTQRSMDELKLMREPLQRNVLPESCIRRLASCLPAWLEQSDDEDDDDDDDDEDEEESNGSASDEEQTPEQSCRSGYETVQVLRQCKMEQQRRRDLLQQCYLSSQQFMNYFGELLRQQLAQELGISQAQLSASSYRGCSIYTATEELVPAIHVPHSWPDCAFEFNLRARPQLTNLHTGDRFQWPTAVMRKRIQSFGFHVVPVGYTPKRARNPFRELEWRIVFPQAEQFLERQLTRMQLKVLLLMKVLVRTFVNEKCQAMGHIVEQLRTHLFWQCERHSNEWPEEFLGEKLVRFVRTFADCLAKKQLSDYFIQRRNLFEHVPEDALMELRTIMAGIAEQPLMHVLQALRNLQHADNFYPKLNYERLLENLVTHDYVQLRSWAKFSRNPLPIVEQPMEQEQQQQQQQQELHDAQGLLGLHQHQERTRGKLRRKTQMLRAQQLKMAAEQRRSSVESITLDLPLLLPRASQASLTSSSASTAGPGTTAPQLNDGIEILRCTNLLELLLDHMLAMLAKATEFRNAQHAQLYLEQAQRLCRLYQQLGCSQYAHHYTDALCQAASNMERAMMHSNQSTPRVSGNSSPMRRKSLKFVEHVVQMHTGEVTPLQPPTPPAARRAPQPPPPAEQEDDIIVEAEAVEEDPTQQQPQQQPQPHPESAKENNVLLGSLFQRLQLDAGALQTLSSKTEQLMQTLAPESKRDEFRDLLKRNTQKVKSAFN</sequence>
<dbReference type="InParanoid" id="B4L1V6"/>
<dbReference type="SMART" id="SM01265">
    <property type="entry name" value="Mab-21"/>
    <property type="match status" value="1"/>
</dbReference>
<dbReference type="PANTHER" id="PTHR10656">
    <property type="entry name" value="CELL FATE DETERMINING PROTEIN MAB21-RELATED"/>
    <property type="match status" value="1"/>
</dbReference>
<dbReference type="eggNOG" id="KOG3963">
    <property type="taxonomic scope" value="Eukaryota"/>
</dbReference>
<evidence type="ECO:0000256" key="2">
    <source>
        <dbReference type="SAM" id="MobiDB-lite"/>
    </source>
</evidence>
<proteinExistence type="inferred from homology"/>
<feature type="region of interest" description="Disordered" evidence="2">
    <location>
        <begin position="307"/>
        <end position="338"/>
    </location>
</feature>
<dbReference type="OrthoDB" id="6112914at2759"/>
<dbReference type="PANTHER" id="PTHR10656:SF69">
    <property type="entry name" value="MAB-21-LIKE HHH_H2TH-LIKE DOMAIN-CONTAINING PROTEIN"/>
    <property type="match status" value="1"/>
</dbReference>
<accession>B4L1V6</accession>
<feature type="compositionally biased region" description="Acidic residues" evidence="2">
    <location>
        <begin position="417"/>
        <end position="445"/>
    </location>
</feature>
<evidence type="ECO:0000259" key="3">
    <source>
        <dbReference type="Pfam" id="PF03281"/>
    </source>
</evidence>
<dbReference type="OMA" id="RWMGYVR"/>